<organism evidence="2 3">
    <name type="scientific">Candidatus Niyogibacteria bacterium CG10_big_fil_rev_8_21_14_0_10_42_19</name>
    <dbReference type="NCBI Taxonomy" id="1974725"/>
    <lineage>
        <taxon>Bacteria</taxon>
        <taxon>Candidatus Niyogiibacteriota</taxon>
    </lineage>
</organism>
<evidence type="ECO:0000313" key="2">
    <source>
        <dbReference type="EMBL" id="PIR70034.1"/>
    </source>
</evidence>
<evidence type="ECO:0000259" key="1">
    <source>
        <dbReference type="Pfam" id="PF00534"/>
    </source>
</evidence>
<dbReference type="Proteomes" id="UP000229383">
    <property type="component" value="Unassembled WGS sequence"/>
</dbReference>
<reference evidence="3" key="1">
    <citation type="submission" date="2017-09" db="EMBL/GenBank/DDBJ databases">
        <title>Depth-based differentiation of microbial function through sediment-hosted aquifers and enrichment of novel symbionts in the deep terrestrial subsurface.</title>
        <authorList>
            <person name="Probst A.J."/>
            <person name="Ladd B."/>
            <person name="Jarett J.K."/>
            <person name="Geller-Mcgrath D.E."/>
            <person name="Sieber C.M.K."/>
            <person name="Emerson J.B."/>
            <person name="Anantharaman K."/>
            <person name="Thomas B.C."/>
            <person name="Malmstrom R."/>
            <person name="Stieglmeier M."/>
            <person name="Klingl A."/>
            <person name="Woyke T."/>
            <person name="Ryan C.M."/>
            <person name="Banfield J.F."/>
        </authorList>
    </citation>
    <scope>NUCLEOTIDE SEQUENCE [LARGE SCALE GENOMIC DNA]</scope>
</reference>
<feature type="domain" description="Glycosyl transferase family 1" evidence="1">
    <location>
        <begin position="185"/>
        <end position="345"/>
    </location>
</feature>
<gene>
    <name evidence="2" type="ORF">COU46_03680</name>
</gene>
<name>A0A2H0TGE5_9BACT</name>
<dbReference type="CDD" id="cd03801">
    <property type="entry name" value="GT4_PimA-like"/>
    <property type="match status" value="1"/>
</dbReference>
<dbReference type="PANTHER" id="PTHR45947">
    <property type="entry name" value="SULFOQUINOVOSYL TRANSFERASE SQD2"/>
    <property type="match status" value="1"/>
</dbReference>
<dbReference type="InterPro" id="IPR001296">
    <property type="entry name" value="Glyco_trans_1"/>
</dbReference>
<dbReference type="InterPro" id="IPR050194">
    <property type="entry name" value="Glycosyltransferase_grp1"/>
</dbReference>
<comment type="caution">
    <text evidence="2">The sequence shown here is derived from an EMBL/GenBank/DDBJ whole genome shotgun (WGS) entry which is preliminary data.</text>
</comment>
<dbReference type="AlphaFoldDB" id="A0A2H0TGE5"/>
<sequence>MENTKQKLCYIIPEYNKNTPTHFNYLYKFSNRLSEKLDVFVIVEKVSKGSGPFSDGAYVQKFSFSLLRCFENFIILLRARKRGYKDFYVHYSFLSAFNASLITKIFGGRVFYWNCGMPWKYMRSFFRESFERMVYKMITFHVTGTKSLAVAYSSFYGTPLEKIIILPNWIDLNDFKAEPTEEGVDEIKKWLNIPPNTKIMLFVHRLSKRKGAHMLPEIFNRIKDERSVLIIVGDGPEKQNLEIAISEYELFERVRFMGWFPQRKIGSYFRMADVFIMPSEEEGFPHVLLEAMAAGTPFVATDVGGVKEMIPPFMHEFVVFHSNIDQFAEKTQKLLNMPVDELQQMEVRLKEWVKQYDISRVFEEFIKMVSSEG</sequence>
<dbReference type="SUPFAM" id="SSF53756">
    <property type="entry name" value="UDP-Glycosyltransferase/glycogen phosphorylase"/>
    <property type="match status" value="1"/>
</dbReference>
<evidence type="ECO:0000313" key="3">
    <source>
        <dbReference type="Proteomes" id="UP000229383"/>
    </source>
</evidence>
<protein>
    <recommendedName>
        <fullName evidence="1">Glycosyl transferase family 1 domain-containing protein</fullName>
    </recommendedName>
</protein>
<dbReference type="Pfam" id="PF00534">
    <property type="entry name" value="Glycos_transf_1"/>
    <property type="match status" value="1"/>
</dbReference>
<dbReference type="PANTHER" id="PTHR45947:SF3">
    <property type="entry name" value="SULFOQUINOVOSYL TRANSFERASE SQD2"/>
    <property type="match status" value="1"/>
</dbReference>
<dbReference type="GO" id="GO:0016757">
    <property type="term" value="F:glycosyltransferase activity"/>
    <property type="evidence" value="ECO:0007669"/>
    <property type="project" value="InterPro"/>
</dbReference>
<accession>A0A2H0TGE5</accession>
<dbReference type="EMBL" id="PFCN01000041">
    <property type="protein sequence ID" value="PIR70034.1"/>
    <property type="molecule type" value="Genomic_DNA"/>
</dbReference>
<dbReference type="Gene3D" id="3.40.50.2000">
    <property type="entry name" value="Glycogen Phosphorylase B"/>
    <property type="match status" value="2"/>
</dbReference>
<proteinExistence type="predicted"/>